<reference evidence="1 2" key="1">
    <citation type="submission" date="2020-04" db="EMBL/GenBank/DDBJ databases">
        <authorList>
            <person name="Basu S."/>
            <person name="Maruthanayagam V."/>
            <person name="Chakraborty S."/>
            <person name="Pramanik A."/>
            <person name="Mukherjee J."/>
            <person name="Brink B."/>
        </authorList>
    </citation>
    <scope>NUCLEOTIDE SEQUENCE [LARGE SCALE GENOMIC DNA]</scope>
    <source>
        <strain evidence="1 2">AP17</strain>
    </source>
</reference>
<keyword evidence="2" id="KW-1185">Reference proteome</keyword>
<sequence length="57" mass="6364">MSVAGDLQWRRIQIKNYPVGTRSTEVSVLRIDPAIALTEIVDLEMASFGRSVYSLPI</sequence>
<proteinExistence type="predicted"/>
<gene>
    <name evidence="1" type="ORF">HCG48_14900</name>
</gene>
<accession>A0A6H1U0M3</accession>
<evidence type="ECO:0000313" key="1">
    <source>
        <dbReference type="EMBL" id="QIZ71710.1"/>
    </source>
</evidence>
<dbReference type="EMBL" id="CP051167">
    <property type="protein sequence ID" value="QIZ71710.1"/>
    <property type="molecule type" value="Genomic_DNA"/>
</dbReference>
<organism evidence="1 2">
    <name type="scientific">Oxynema aestuarii AP17</name>
    <dbReference type="NCBI Taxonomy" id="2064643"/>
    <lineage>
        <taxon>Bacteria</taxon>
        <taxon>Bacillati</taxon>
        <taxon>Cyanobacteriota</taxon>
        <taxon>Cyanophyceae</taxon>
        <taxon>Oscillatoriophycideae</taxon>
        <taxon>Oscillatoriales</taxon>
        <taxon>Oscillatoriaceae</taxon>
        <taxon>Oxynema</taxon>
        <taxon>Oxynema aestuarii</taxon>
    </lineage>
</organism>
<dbReference type="RefSeq" id="WP_168569862.1">
    <property type="nucleotide sequence ID" value="NZ_CP051167.1"/>
</dbReference>
<name>A0A6H1U0M3_9CYAN</name>
<protein>
    <submittedName>
        <fullName evidence="1">Uncharacterized protein</fullName>
    </submittedName>
</protein>
<dbReference type="Proteomes" id="UP000500857">
    <property type="component" value="Chromosome"/>
</dbReference>
<dbReference type="AlphaFoldDB" id="A0A6H1U0M3"/>
<evidence type="ECO:0000313" key="2">
    <source>
        <dbReference type="Proteomes" id="UP000500857"/>
    </source>
</evidence>
<dbReference type="KEGG" id="oxy:HCG48_14900"/>